<feature type="transmembrane region" description="Helical" evidence="2">
    <location>
        <begin position="123"/>
        <end position="141"/>
    </location>
</feature>
<feature type="transmembrane region" description="Helical" evidence="2">
    <location>
        <begin position="45"/>
        <end position="65"/>
    </location>
</feature>
<feature type="transmembrane region" description="Helical" evidence="2">
    <location>
        <begin position="147"/>
        <end position="167"/>
    </location>
</feature>
<name>A0A318JX36_9NOCA</name>
<evidence type="ECO:0000313" key="3">
    <source>
        <dbReference type="EMBL" id="PXX60960.1"/>
    </source>
</evidence>
<keyword evidence="2" id="KW-1133">Transmembrane helix</keyword>
<evidence type="ECO:0008006" key="5">
    <source>
        <dbReference type="Google" id="ProtNLM"/>
    </source>
</evidence>
<accession>A0A318JX36</accession>
<feature type="transmembrane region" description="Helical" evidence="2">
    <location>
        <begin position="72"/>
        <end position="89"/>
    </location>
</feature>
<comment type="caution">
    <text evidence="3">The sequence shown here is derived from an EMBL/GenBank/DDBJ whole genome shotgun (WGS) entry which is preliminary data.</text>
</comment>
<feature type="transmembrane region" description="Helical" evidence="2">
    <location>
        <begin position="20"/>
        <end position="39"/>
    </location>
</feature>
<feature type="region of interest" description="Disordered" evidence="1">
    <location>
        <begin position="345"/>
        <end position="370"/>
    </location>
</feature>
<evidence type="ECO:0000256" key="2">
    <source>
        <dbReference type="SAM" id="Phobius"/>
    </source>
</evidence>
<dbReference type="Proteomes" id="UP000247569">
    <property type="component" value="Unassembled WGS sequence"/>
</dbReference>
<keyword evidence="2" id="KW-0812">Transmembrane</keyword>
<feature type="transmembrane region" description="Helical" evidence="2">
    <location>
        <begin position="101"/>
        <end position="118"/>
    </location>
</feature>
<reference evidence="3 4" key="1">
    <citation type="submission" date="2018-05" db="EMBL/GenBank/DDBJ databases">
        <title>Genomic Encyclopedia of Type Strains, Phase IV (KMG-IV): sequencing the most valuable type-strain genomes for metagenomic binning, comparative biology and taxonomic classification.</title>
        <authorList>
            <person name="Goeker M."/>
        </authorList>
    </citation>
    <scope>NUCLEOTIDE SEQUENCE [LARGE SCALE GENOMIC DNA]</scope>
    <source>
        <strain evidence="3 4">DSM 44704</strain>
    </source>
</reference>
<proteinExistence type="predicted"/>
<keyword evidence="4" id="KW-1185">Reference proteome</keyword>
<keyword evidence="2" id="KW-0472">Membrane</keyword>
<dbReference type="EMBL" id="QJKF01000009">
    <property type="protein sequence ID" value="PXX60960.1"/>
    <property type="molecule type" value="Genomic_DNA"/>
</dbReference>
<evidence type="ECO:0000256" key="1">
    <source>
        <dbReference type="SAM" id="MobiDB-lite"/>
    </source>
</evidence>
<gene>
    <name evidence="3" type="ORF">DFR70_109151</name>
</gene>
<sequence length="370" mass="39289">MTPDDGDLGRLLSERRATMVTIVAAVLATDAAVVIRSVRKAELPISVSLVAAAVLIAAATIVVAFDTGPIHEYAALFVAATGAVATFVAGDQVSAELNAHTSVWTAYTAGSALAILVLRGRNVLAWTGTAATWFAVVVAAGGEPTAYVQAVVPLVNVAIAAAFAAIMRPTLRSLHQLEIESTARAVKQARIDAQNAERTRQLNRLDRRARPMLERIATAVPLLPDEREECRLLEAELRDELRAPQLSTPELLAAARAARQRGVEVMLLDDGGLDTATALVSTRVRSVAIRELDKTRDGHITVRVLPPGRRILATVLVDEQSGNRRTEIDSAGTVTVTLDRIATGRSEDAAAPHPAVDLLTDLPPVRSADT</sequence>
<dbReference type="OrthoDB" id="4465106at2"/>
<dbReference type="RefSeq" id="WP_110293742.1">
    <property type="nucleotide sequence ID" value="NZ_QJKF01000009.1"/>
</dbReference>
<dbReference type="AlphaFoldDB" id="A0A318JX36"/>
<organism evidence="3 4">
    <name type="scientific">Nocardia tenerifensis</name>
    <dbReference type="NCBI Taxonomy" id="228006"/>
    <lineage>
        <taxon>Bacteria</taxon>
        <taxon>Bacillati</taxon>
        <taxon>Actinomycetota</taxon>
        <taxon>Actinomycetes</taxon>
        <taxon>Mycobacteriales</taxon>
        <taxon>Nocardiaceae</taxon>
        <taxon>Nocardia</taxon>
    </lineage>
</organism>
<protein>
    <recommendedName>
        <fullName evidence="5">Signal transduction histidine kinase</fullName>
    </recommendedName>
</protein>
<evidence type="ECO:0000313" key="4">
    <source>
        <dbReference type="Proteomes" id="UP000247569"/>
    </source>
</evidence>